<dbReference type="InterPro" id="IPR036291">
    <property type="entry name" value="NAD(P)-bd_dom_sf"/>
</dbReference>
<keyword evidence="3" id="KW-1185">Reference proteome</keyword>
<dbReference type="SUPFAM" id="SSF51735">
    <property type="entry name" value="NAD(P)-binding Rossmann-fold domains"/>
    <property type="match status" value="1"/>
</dbReference>
<evidence type="ECO:0000256" key="1">
    <source>
        <dbReference type="SAM" id="MobiDB-lite"/>
    </source>
</evidence>
<dbReference type="InterPro" id="IPR002347">
    <property type="entry name" value="SDR_fam"/>
</dbReference>
<name>A0A495VGH9_9GAMM</name>
<organism evidence="2 3">
    <name type="scientific">Thiocapsa rosea</name>
    <dbReference type="NCBI Taxonomy" id="69360"/>
    <lineage>
        <taxon>Bacteria</taxon>
        <taxon>Pseudomonadati</taxon>
        <taxon>Pseudomonadota</taxon>
        <taxon>Gammaproteobacteria</taxon>
        <taxon>Chromatiales</taxon>
        <taxon>Chromatiaceae</taxon>
        <taxon>Thiocapsa</taxon>
    </lineage>
</organism>
<dbReference type="PANTHER" id="PTHR43431">
    <property type="entry name" value="OXIDOREDUCTASE, SHORT CHAIN DEHYDROGENASE/REDUCTASE FAMILY (AFU_ORTHOLOGUE AFUA_5G14000)"/>
    <property type="match status" value="1"/>
</dbReference>
<feature type="region of interest" description="Disordered" evidence="1">
    <location>
        <begin position="88"/>
        <end position="125"/>
    </location>
</feature>
<sequence>MSVPVCVIVGTGPGNGAAFARQFSRAGYLVALLARSRDVLDTLVAEIAGTRAYVYDAADPNDAVRVFDEIRRAWSRLQCRLVRTAFRPNRAPTSNRRSRTQERRTNLCANPSRRQKRRTVDRVNR</sequence>
<proteinExistence type="predicted"/>
<dbReference type="Proteomes" id="UP000274556">
    <property type="component" value="Unassembled WGS sequence"/>
</dbReference>
<accession>A0A495VGH9</accession>
<dbReference type="Pfam" id="PF00106">
    <property type="entry name" value="adh_short"/>
    <property type="match status" value="1"/>
</dbReference>
<dbReference type="PANTHER" id="PTHR43431:SF7">
    <property type="entry name" value="OXIDOREDUCTASE, SHORT CHAIN DEHYDROGENASE_REDUCTASE FAMILY (AFU_ORTHOLOGUE AFUA_5G14000)"/>
    <property type="match status" value="1"/>
</dbReference>
<protein>
    <submittedName>
        <fullName evidence="2">Short subunit dehydrogenase</fullName>
    </submittedName>
</protein>
<dbReference type="RefSeq" id="WP_211335127.1">
    <property type="nucleotide sequence ID" value="NZ_RBXL01000001.1"/>
</dbReference>
<evidence type="ECO:0000313" key="2">
    <source>
        <dbReference type="EMBL" id="RKT46948.1"/>
    </source>
</evidence>
<dbReference type="Gene3D" id="3.40.50.720">
    <property type="entry name" value="NAD(P)-binding Rossmann-like Domain"/>
    <property type="match status" value="1"/>
</dbReference>
<gene>
    <name evidence="2" type="ORF">BDD21_4492</name>
</gene>
<evidence type="ECO:0000313" key="3">
    <source>
        <dbReference type="Proteomes" id="UP000274556"/>
    </source>
</evidence>
<reference evidence="2 3" key="1">
    <citation type="submission" date="2018-10" db="EMBL/GenBank/DDBJ databases">
        <title>Genomic Encyclopedia of Archaeal and Bacterial Type Strains, Phase II (KMG-II): from individual species to whole genera.</title>
        <authorList>
            <person name="Goeker M."/>
        </authorList>
    </citation>
    <scope>NUCLEOTIDE SEQUENCE [LARGE SCALE GENOMIC DNA]</scope>
    <source>
        <strain evidence="2 3">DSM 235</strain>
    </source>
</reference>
<dbReference type="AlphaFoldDB" id="A0A495VGH9"/>
<comment type="caution">
    <text evidence="2">The sequence shown here is derived from an EMBL/GenBank/DDBJ whole genome shotgun (WGS) entry which is preliminary data.</text>
</comment>
<dbReference type="EMBL" id="RBXL01000001">
    <property type="protein sequence ID" value="RKT46948.1"/>
    <property type="molecule type" value="Genomic_DNA"/>
</dbReference>